<organism evidence="1 2">
    <name type="scientific">Stephania japonica</name>
    <dbReference type="NCBI Taxonomy" id="461633"/>
    <lineage>
        <taxon>Eukaryota</taxon>
        <taxon>Viridiplantae</taxon>
        <taxon>Streptophyta</taxon>
        <taxon>Embryophyta</taxon>
        <taxon>Tracheophyta</taxon>
        <taxon>Spermatophyta</taxon>
        <taxon>Magnoliopsida</taxon>
        <taxon>Ranunculales</taxon>
        <taxon>Menispermaceae</taxon>
        <taxon>Menispermoideae</taxon>
        <taxon>Cissampelideae</taxon>
        <taxon>Stephania</taxon>
    </lineage>
</organism>
<proteinExistence type="predicted"/>
<gene>
    <name evidence="1" type="ORF">Sjap_016290</name>
</gene>
<dbReference type="EMBL" id="JBBNAE010000006">
    <property type="protein sequence ID" value="KAK9117343.1"/>
    <property type="molecule type" value="Genomic_DNA"/>
</dbReference>
<evidence type="ECO:0000313" key="1">
    <source>
        <dbReference type="EMBL" id="KAK9117343.1"/>
    </source>
</evidence>
<protein>
    <submittedName>
        <fullName evidence="1">Uncharacterized protein</fullName>
    </submittedName>
</protein>
<keyword evidence="2" id="KW-1185">Reference proteome</keyword>
<sequence>MSRFSWVGEGLSGKSELQGTNFDISMFESLCHTLEYDFEVRHDSLLALLLSDSLKEFELYNIWWRPGSARTMEALASYWLRPLSLMCKGNVNHC</sequence>
<reference evidence="1 2" key="1">
    <citation type="submission" date="2024-01" db="EMBL/GenBank/DDBJ databases">
        <title>Genome assemblies of Stephania.</title>
        <authorList>
            <person name="Yang L."/>
        </authorList>
    </citation>
    <scope>NUCLEOTIDE SEQUENCE [LARGE SCALE GENOMIC DNA]</scope>
    <source>
        <strain evidence="1">QJT</strain>
        <tissue evidence="1">Leaf</tissue>
    </source>
</reference>
<accession>A0AAP0IKT5</accession>
<evidence type="ECO:0000313" key="2">
    <source>
        <dbReference type="Proteomes" id="UP001417504"/>
    </source>
</evidence>
<name>A0AAP0IKT5_9MAGN</name>
<dbReference type="Proteomes" id="UP001417504">
    <property type="component" value="Unassembled WGS sequence"/>
</dbReference>
<comment type="caution">
    <text evidence="1">The sequence shown here is derived from an EMBL/GenBank/DDBJ whole genome shotgun (WGS) entry which is preliminary data.</text>
</comment>
<dbReference type="AlphaFoldDB" id="A0AAP0IKT5"/>